<proteinExistence type="predicted"/>
<sequence>MVITVEQILAMRRLKLDARVAGNLQAQVRWVAVSELLDPTAYLTGGEILLTTGINAPQDGPAWTTYVRRLSGRGVVALGFGVGLSHADIPAGLLAAAEQAGLTLFAVPEATPFLDIIKAVANSQVAQERATAESMLATQRALTKAATEPDGSGITRRLASLIPGAWVGVLGVDGELEFGSGPLPPGARAAGLAGLVGRIRPAGMRGSVSDSGPEGSTVIHPLGLRASPHSYLAVISPHPLDGATRGAITTSVALLSLHSERLTEQSMIRRKIRAGALALALNGELRSCNALMSIAGETRWRSASQQVRVLRAGGTRTQLEEASRRLEGLIQQSHRRLLIGAVEPAGAEEAFLQLLVEASASRISQVTALLHSCGARTGVGGRKSFADAGTSDVEAREALARTGGSAHTVYWDSLVSAGIAQLLPADTATAYADGLLAPLHAADSPGARLLPTLQAFLSHNGNRRQTAADLGIHRNTLIQRLGLIEQHLGRSLEEPQLRADLWIALRIVQDQTSPKESAGPVHGHPAPDQALRSRDADATVP</sequence>
<dbReference type="Gene3D" id="1.10.10.2840">
    <property type="entry name" value="PucR C-terminal helix-turn-helix domain"/>
    <property type="match status" value="1"/>
</dbReference>
<protein>
    <submittedName>
        <fullName evidence="4">PucR family transcriptional regulator</fullName>
    </submittedName>
</protein>
<dbReference type="PANTHER" id="PTHR33744:SF1">
    <property type="entry name" value="DNA-BINDING TRANSCRIPTIONAL ACTIVATOR ADER"/>
    <property type="match status" value="1"/>
</dbReference>
<evidence type="ECO:0000259" key="2">
    <source>
        <dbReference type="Pfam" id="PF07905"/>
    </source>
</evidence>
<dbReference type="EMBL" id="JAKLTQ010000002">
    <property type="protein sequence ID" value="MCG2621085.1"/>
    <property type="molecule type" value="Genomic_DNA"/>
</dbReference>
<dbReference type="InterPro" id="IPR012914">
    <property type="entry name" value="PucR_dom"/>
</dbReference>
<organism evidence="4 5">
    <name type="scientific">Arthrobacter hankyongi</name>
    <dbReference type="NCBI Taxonomy" id="2904801"/>
    <lineage>
        <taxon>Bacteria</taxon>
        <taxon>Bacillati</taxon>
        <taxon>Actinomycetota</taxon>
        <taxon>Actinomycetes</taxon>
        <taxon>Micrococcales</taxon>
        <taxon>Micrococcaceae</taxon>
        <taxon>Arthrobacter</taxon>
    </lineage>
</organism>
<feature type="compositionally biased region" description="Basic and acidic residues" evidence="1">
    <location>
        <begin position="531"/>
        <end position="541"/>
    </location>
</feature>
<dbReference type="Pfam" id="PF07905">
    <property type="entry name" value="PucR"/>
    <property type="match status" value="1"/>
</dbReference>
<feature type="domain" description="Purine catabolism PurC-like" evidence="2">
    <location>
        <begin position="21"/>
        <end position="121"/>
    </location>
</feature>
<evidence type="ECO:0000259" key="3">
    <source>
        <dbReference type="Pfam" id="PF13556"/>
    </source>
</evidence>
<comment type="caution">
    <text evidence="4">The sequence shown here is derived from an EMBL/GenBank/DDBJ whole genome shotgun (WGS) entry which is preliminary data.</text>
</comment>
<evidence type="ECO:0000256" key="1">
    <source>
        <dbReference type="SAM" id="MobiDB-lite"/>
    </source>
</evidence>
<dbReference type="RefSeq" id="WP_237818193.1">
    <property type="nucleotide sequence ID" value="NZ_JAKLTQ010000002.1"/>
</dbReference>
<reference evidence="4" key="1">
    <citation type="submission" date="2022-01" db="EMBL/GenBank/DDBJ databases">
        <authorList>
            <person name="Jo J.-H."/>
            <person name="Im W.-T."/>
        </authorList>
    </citation>
    <scope>NUCLEOTIDE SEQUENCE</scope>
    <source>
        <strain evidence="4">I2-34</strain>
    </source>
</reference>
<name>A0ABS9L365_9MICC</name>
<dbReference type="InterPro" id="IPR025736">
    <property type="entry name" value="PucR_C-HTH_dom"/>
</dbReference>
<dbReference type="PANTHER" id="PTHR33744">
    <property type="entry name" value="CARBOHYDRATE DIACID REGULATOR"/>
    <property type="match status" value="1"/>
</dbReference>
<dbReference type="Proteomes" id="UP001165368">
    <property type="component" value="Unassembled WGS sequence"/>
</dbReference>
<accession>A0ABS9L365</accession>
<dbReference type="InterPro" id="IPR042070">
    <property type="entry name" value="PucR_C-HTH_sf"/>
</dbReference>
<dbReference type="InterPro" id="IPR051448">
    <property type="entry name" value="CdaR-like_regulators"/>
</dbReference>
<feature type="region of interest" description="Disordered" evidence="1">
    <location>
        <begin position="512"/>
        <end position="541"/>
    </location>
</feature>
<feature type="domain" description="PucR C-terminal helix-turn-helix" evidence="3">
    <location>
        <begin position="449"/>
        <end position="507"/>
    </location>
</feature>
<evidence type="ECO:0000313" key="4">
    <source>
        <dbReference type="EMBL" id="MCG2621085.1"/>
    </source>
</evidence>
<gene>
    <name evidence="4" type="ORF">LVY72_04050</name>
</gene>
<evidence type="ECO:0000313" key="5">
    <source>
        <dbReference type="Proteomes" id="UP001165368"/>
    </source>
</evidence>
<dbReference type="Pfam" id="PF13556">
    <property type="entry name" value="HTH_30"/>
    <property type="match status" value="1"/>
</dbReference>
<keyword evidence="5" id="KW-1185">Reference proteome</keyword>